<dbReference type="SUPFAM" id="SSF54637">
    <property type="entry name" value="Thioesterase/thiol ester dehydrase-isomerase"/>
    <property type="match status" value="1"/>
</dbReference>
<dbReference type="PANTHER" id="PTHR47260">
    <property type="entry name" value="UPF0644 PROTEIN PB2B4.06"/>
    <property type="match status" value="1"/>
</dbReference>
<evidence type="ECO:0000313" key="2">
    <source>
        <dbReference type="EMBL" id="CCD25215.1"/>
    </source>
</evidence>
<dbReference type="Pfam" id="PF03061">
    <property type="entry name" value="4HBT"/>
    <property type="match status" value="1"/>
</dbReference>
<dbReference type="GeneID" id="11498964"/>
<dbReference type="InterPro" id="IPR052061">
    <property type="entry name" value="PTE-AB_protein"/>
</dbReference>
<dbReference type="GO" id="GO:0005743">
    <property type="term" value="C:mitochondrial inner membrane"/>
    <property type="evidence" value="ECO:0007669"/>
    <property type="project" value="EnsemblFungi"/>
</dbReference>
<dbReference type="AlphaFoldDB" id="G0WBU5"/>
<accession>G0WBU5</accession>
<feature type="domain" description="Thioesterase" evidence="1">
    <location>
        <begin position="145"/>
        <end position="214"/>
    </location>
</feature>
<name>G0WBU5_NAUDC</name>
<sequence>MGILLKSINRLVILPTAGFSLGVLTFMKAWPELNTDANEAGRLSLKDPGINDNAIMLPDSLRIENEKILNAMRELPLYKRLVNDPMIKHTRQSEGIPEGHKPNHVGQGILFGSGKLEIDPIIFHDEKNGEIVIFYHFGKGLSNEHGAVHKGILALILDEGLCLCGFPLLPSQRGVTAKLNLKFHADIPVDSSAILRAKVTEIKGRKCVIDGTLESVPQSYENPLWKLLNKVNERKPTTYVSANCILVEPKWFKYIKNLNIM</sequence>
<keyword evidence="3" id="KW-1185">Reference proteome</keyword>
<organism evidence="2 3">
    <name type="scientific">Naumovozyma dairenensis (strain ATCC 10597 / BCRC 20456 / CBS 421 / NBRC 0211 / NRRL Y-12639)</name>
    <name type="common">Saccharomyces dairenensis</name>
    <dbReference type="NCBI Taxonomy" id="1071378"/>
    <lineage>
        <taxon>Eukaryota</taxon>
        <taxon>Fungi</taxon>
        <taxon>Dikarya</taxon>
        <taxon>Ascomycota</taxon>
        <taxon>Saccharomycotina</taxon>
        <taxon>Saccharomycetes</taxon>
        <taxon>Saccharomycetales</taxon>
        <taxon>Saccharomycetaceae</taxon>
        <taxon>Naumovozyma</taxon>
    </lineage>
</organism>
<dbReference type="CDD" id="cd03443">
    <property type="entry name" value="PaaI_thioesterase"/>
    <property type="match status" value="1"/>
</dbReference>
<dbReference type="InterPro" id="IPR006683">
    <property type="entry name" value="Thioestr_dom"/>
</dbReference>
<dbReference type="PANTHER" id="PTHR47260:SF4">
    <property type="entry name" value="MIOREX COMPLEX COMPONENT 3"/>
    <property type="match status" value="1"/>
</dbReference>
<dbReference type="OrthoDB" id="506431at2759"/>
<dbReference type="KEGG" id="ndi:NDAI_0E03980"/>
<dbReference type="eggNOG" id="KOG4781">
    <property type="taxonomic scope" value="Eukaryota"/>
</dbReference>
<dbReference type="EMBL" id="HE580271">
    <property type="protein sequence ID" value="CCD25215.1"/>
    <property type="molecule type" value="Genomic_DNA"/>
</dbReference>
<proteinExistence type="predicted"/>
<dbReference type="HOGENOM" id="CLU_052827_2_2_1"/>
<evidence type="ECO:0000313" key="3">
    <source>
        <dbReference type="Proteomes" id="UP000000689"/>
    </source>
</evidence>
<reference evidence="2 3" key="1">
    <citation type="journal article" date="2011" name="Proc. Natl. Acad. Sci. U.S.A.">
        <title>Evolutionary erosion of yeast sex chromosomes by mating-type switching accidents.</title>
        <authorList>
            <person name="Gordon J.L."/>
            <person name="Armisen D."/>
            <person name="Proux-Wera E."/>
            <person name="Oheigeartaigh S.S."/>
            <person name="Byrne K.P."/>
            <person name="Wolfe K.H."/>
        </authorList>
    </citation>
    <scope>NUCLEOTIDE SEQUENCE [LARGE SCALE GENOMIC DNA]</scope>
    <source>
        <strain evidence="3">ATCC 10597 / BCRC 20456 / CBS 421 / NBRC 0211 / NRRL Y-12639</strain>
    </source>
</reference>
<gene>
    <name evidence="2" type="primary">NDAI0E03980</name>
    <name evidence="2" type="ordered locus">NDAI_0E03980</name>
</gene>
<protein>
    <recommendedName>
        <fullName evidence="1">Thioesterase domain-containing protein</fullName>
    </recommendedName>
</protein>
<dbReference type="OMA" id="GRKCIIT"/>
<dbReference type="InterPro" id="IPR029069">
    <property type="entry name" value="HotDog_dom_sf"/>
</dbReference>
<evidence type="ECO:0000259" key="1">
    <source>
        <dbReference type="Pfam" id="PF03061"/>
    </source>
</evidence>
<dbReference type="Gene3D" id="3.10.129.10">
    <property type="entry name" value="Hotdog Thioesterase"/>
    <property type="match status" value="1"/>
</dbReference>
<dbReference type="RefSeq" id="XP_003670458.1">
    <property type="nucleotide sequence ID" value="XM_003670410.1"/>
</dbReference>
<dbReference type="Proteomes" id="UP000000689">
    <property type="component" value="Chromosome 5"/>
</dbReference>